<gene>
    <name evidence="2" type="ORF">Ahu01nite_038450</name>
</gene>
<feature type="domain" description="RmlD-like substrate binding" evidence="1">
    <location>
        <begin position="1"/>
        <end position="267"/>
    </location>
</feature>
<comment type="caution">
    <text evidence="2">The sequence shown here is derived from an EMBL/GenBank/DDBJ whole genome shotgun (WGS) entry which is preliminary data.</text>
</comment>
<dbReference type="Gene3D" id="3.40.50.720">
    <property type="entry name" value="NAD(P)-binding Rossmann-like Domain"/>
    <property type="match status" value="1"/>
</dbReference>
<dbReference type="InterPro" id="IPR029903">
    <property type="entry name" value="RmlD-like-bd"/>
</dbReference>
<dbReference type="PANTHER" id="PTHR43242:SF1">
    <property type="entry name" value="NAD(P)-BINDING ROSSMANN-FOLD SUPERFAMILY PROTEIN"/>
    <property type="match status" value="1"/>
</dbReference>
<protein>
    <submittedName>
        <fullName evidence="2">NAD(P)-dependent oxidoreductase</fullName>
    </submittedName>
</protein>
<evidence type="ECO:0000313" key="3">
    <source>
        <dbReference type="Proteomes" id="UP000603200"/>
    </source>
</evidence>
<accession>A0ABQ3ZQB8</accession>
<dbReference type="InterPro" id="IPR036291">
    <property type="entry name" value="NAD(P)-bd_dom_sf"/>
</dbReference>
<dbReference type="EMBL" id="BOMN01000043">
    <property type="protein sequence ID" value="GIE20743.1"/>
    <property type="molecule type" value="Genomic_DNA"/>
</dbReference>
<dbReference type="Proteomes" id="UP000603200">
    <property type="component" value="Unassembled WGS sequence"/>
</dbReference>
<dbReference type="PANTHER" id="PTHR43242">
    <property type="entry name" value="NAD(P)-BINDING ROSSMANN-FOLD SUPERFAMILY PROTEIN"/>
    <property type="match status" value="1"/>
</dbReference>
<dbReference type="RefSeq" id="WP_203837903.1">
    <property type="nucleotide sequence ID" value="NZ_BAAATV010000008.1"/>
</dbReference>
<keyword evidence="3" id="KW-1185">Reference proteome</keyword>
<organism evidence="2 3">
    <name type="scientific">Winogradskya humida</name>
    <dbReference type="NCBI Taxonomy" id="113566"/>
    <lineage>
        <taxon>Bacteria</taxon>
        <taxon>Bacillati</taxon>
        <taxon>Actinomycetota</taxon>
        <taxon>Actinomycetes</taxon>
        <taxon>Micromonosporales</taxon>
        <taxon>Micromonosporaceae</taxon>
        <taxon>Winogradskya</taxon>
    </lineage>
</organism>
<proteinExistence type="predicted"/>
<reference evidence="2 3" key="1">
    <citation type="submission" date="2021-01" db="EMBL/GenBank/DDBJ databases">
        <title>Whole genome shotgun sequence of Actinoplanes humidus NBRC 14915.</title>
        <authorList>
            <person name="Komaki H."/>
            <person name="Tamura T."/>
        </authorList>
    </citation>
    <scope>NUCLEOTIDE SEQUENCE [LARGE SCALE GENOMIC DNA]</scope>
    <source>
        <strain evidence="2 3">NBRC 14915</strain>
    </source>
</reference>
<evidence type="ECO:0000259" key="1">
    <source>
        <dbReference type="Pfam" id="PF04321"/>
    </source>
</evidence>
<dbReference type="SUPFAM" id="SSF51735">
    <property type="entry name" value="NAD(P)-binding Rossmann-fold domains"/>
    <property type="match status" value="1"/>
</dbReference>
<dbReference type="Pfam" id="PF04321">
    <property type="entry name" value="RmlD_sub_bind"/>
    <property type="match status" value="1"/>
</dbReference>
<evidence type="ECO:0000313" key="2">
    <source>
        <dbReference type="EMBL" id="GIE20743.1"/>
    </source>
</evidence>
<name>A0ABQ3ZQB8_9ACTN</name>
<sequence length="276" mass="28249">MRTLVVGASGHLGSEVVRLASAAGSEVSGTATTAATGWSPLDIRDRFAVHALILSVRPELIVNAAYRATEWATCADGAANVALAAAATGARLIHVSSDAVHAGRPTPYGDDEPPTPIYAYGAAKAAAETAVTAITPTAILVRTSLITGDARSKQTAFALDLARGTRTGALFTDEIRCPLDAIDLSAAILELATTDYTGVINVAGPQAMSRADLGRLTAATHGLDPAAIPTCTVAESGLGNRPLDIRLDSTRATTLLTTPLRPISESITVSPAPPPH</sequence>